<protein>
    <recommendedName>
        <fullName evidence="8">Ribonuclease VapC</fullName>
        <shortName evidence="8">RNase VapC</shortName>
        <ecNumber evidence="8">3.1.-.-</ecNumber>
    </recommendedName>
    <alternativeName>
        <fullName evidence="8">Toxin VapC</fullName>
    </alternativeName>
</protein>
<evidence type="ECO:0000256" key="8">
    <source>
        <dbReference type="HAMAP-Rule" id="MF_00265"/>
    </source>
</evidence>
<gene>
    <name evidence="8" type="primary">vapC</name>
    <name evidence="10" type="ORF">GA0061105_103167</name>
</gene>
<organism evidence="10 11">
    <name type="scientific">Rhizobium aethiopicum</name>
    <dbReference type="NCBI Taxonomy" id="1138170"/>
    <lineage>
        <taxon>Bacteria</taxon>
        <taxon>Pseudomonadati</taxon>
        <taxon>Pseudomonadota</taxon>
        <taxon>Alphaproteobacteria</taxon>
        <taxon>Hyphomicrobiales</taxon>
        <taxon>Rhizobiaceae</taxon>
        <taxon>Rhizobium/Agrobacterium group</taxon>
        <taxon>Rhizobium</taxon>
    </lineage>
</organism>
<dbReference type="STRING" id="1138170.GA0061105_103167"/>
<dbReference type="EMBL" id="FMAJ01000003">
    <property type="protein sequence ID" value="SCB57710.1"/>
    <property type="molecule type" value="Genomic_DNA"/>
</dbReference>
<comment type="function">
    <text evidence="8">Toxic component of a toxin-antitoxin (TA) system. An RNase.</text>
</comment>
<dbReference type="HAMAP" id="MF_00265">
    <property type="entry name" value="VapC_Nob1"/>
    <property type="match status" value="1"/>
</dbReference>
<dbReference type="GO" id="GO:0016787">
    <property type="term" value="F:hydrolase activity"/>
    <property type="evidence" value="ECO:0007669"/>
    <property type="project" value="UniProtKB-KW"/>
</dbReference>
<dbReference type="AlphaFoldDB" id="A0A1C3XZR9"/>
<dbReference type="GO" id="GO:0000287">
    <property type="term" value="F:magnesium ion binding"/>
    <property type="evidence" value="ECO:0007669"/>
    <property type="project" value="UniProtKB-UniRule"/>
</dbReference>
<dbReference type="Proteomes" id="UP000198723">
    <property type="component" value="Unassembled WGS sequence"/>
</dbReference>
<comment type="similarity">
    <text evidence="7 8">Belongs to the PINc/VapC protein family.</text>
</comment>
<dbReference type="PANTHER" id="PTHR33653:SF1">
    <property type="entry name" value="RIBONUCLEASE VAPC2"/>
    <property type="match status" value="1"/>
</dbReference>
<dbReference type="GO" id="GO:0090729">
    <property type="term" value="F:toxin activity"/>
    <property type="evidence" value="ECO:0007669"/>
    <property type="project" value="UniProtKB-KW"/>
</dbReference>
<name>A0A1C3XZR9_9HYPH</name>
<dbReference type="GO" id="GO:0004540">
    <property type="term" value="F:RNA nuclease activity"/>
    <property type="evidence" value="ECO:0007669"/>
    <property type="project" value="InterPro"/>
</dbReference>
<evidence type="ECO:0000256" key="7">
    <source>
        <dbReference type="ARBA" id="ARBA00038093"/>
    </source>
</evidence>
<dbReference type="InterPro" id="IPR002716">
    <property type="entry name" value="PIN_dom"/>
</dbReference>
<feature type="binding site" evidence="8">
    <location>
        <position position="5"/>
    </location>
    <ligand>
        <name>Mg(2+)</name>
        <dbReference type="ChEBI" id="CHEBI:18420"/>
    </ligand>
</feature>
<evidence type="ECO:0000259" key="9">
    <source>
        <dbReference type="Pfam" id="PF01850"/>
    </source>
</evidence>
<dbReference type="InterPro" id="IPR050556">
    <property type="entry name" value="Type_II_TA_system_RNase"/>
</dbReference>
<evidence type="ECO:0000256" key="5">
    <source>
        <dbReference type="ARBA" id="ARBA00022801"/>
    </source>
</evidence>
<dbReference type="SUPFAM" id="SSF88723">
    <property type="entry name" value="PIN domain-like"/>
    <property type="match status" value="1"/>
</dbReference>
<keyword evidence="4 8" id="KW-0479">Metal-binding</keyword>
<feature type="binding site" evidence="8">
    <location>
        <position position="103"/>
    </location>
    <ligand>
        <name>Mg(2+)</name>
        <dbReference type="ChEBI" id="CHEBI:18420"/>
    </ligand>
</feature>
<feature type="domain" description="PIN" evidence="9">
    <location>
        <begin position="2"/>
        <end position="126"/>
    </location>
</feature>
<evidence type="ECO:0000313" key="11">
    <source>
        <dbReference type="Proteomes" id="UP000198723"/>
    </source>
</evidence>
<keyword evidence="5 8" id="KW-0378">Hydrolase</keyword>
<reference evidence="10 11" key="1">
    <citation type="submission" date="2016-08" db="EMBL/GenBank/DDBJ databases">
        <authorList>
            <person name="Seilhamer J.J."/>
        </authorList>
    </citation>
    <scope>NUCLEOTIDE SEQUENCE [LARGE SCALE GENOMIC DNA]</scope>
    <source>
        <strain evidence="10 11">HBR26</strain>
    </source>
</reference>
<comment type="cofactor">
    <cofactor evidence="1 8">
        <name>Mg(2+)</name>
        <dbReference type="ChEBI" id="CHEBI:18420"/>
    </cofactor>
</comment>
<keyword evidence="6 8" id="KW-0460">Magnesium</keyword>
<dbReference type="EC" id="3.1.-.-" evidence="8"/>
<keyword evidence="8" id="KW-0800">Toxin</keyword>
<evidence type="ECO:0000256" key="6">
    <source>
        <dbReference type="ARBA" id="ARBA00022842"/>
    </source>
</evidence>
<evidence type="ECO:0000256" key="3">
    <source>
        <dbReference type="ARBA" id="ARBA00022722"/>
    </source>
</evidence>
<dbReference type="Gene3D" id="3.40.50.1010">
    <property type="entry name" value="5'-nuclease"/>
    <property type="match status" value="1"/>
</dbReference>
<dbReference type="RefSeq" id="WP_092749270.1">
    <property type="nucleotide sequence ID" value="NZ_FMAJ01000003.1"/>
</dbReference>
<keyword evidence="2 8" id="KW-1277">Toxin-antitoxin system</keyword>
<dbReference type="PANTHER" id="PTHR33653">
    <property type="entry name" value="RIBONUCLEASE VAPC2"/>
    <property type="match status" value="1"/>
</dbReference>
<evidence type="ECO:0000256" key="1">
    <source>
        <dbReference type="ARBA" id="ARBA00001946"/>
    </source>
</evidence>
<evidence type="ECO:0000256" key="4">
    <source>
        <dbReference type="ARBA" id="ARBA00022723"/>
    </source>
</evidence>
<proteinExistence type="inferred from homology"/>
<evidence type="ECO:0000313" key="10">
    <source>
        <dbReference type="EMBL" id="SCB57710.1"/>
    </source>
</evidence>
<accession>A0A1C3XZR9</accession>
<dbReference type="CDD" id="cd18731">
    <property type="entry name" value="PIN_NgFitB-like"/>
    <property type="match status" value="1"/>
</dbReference>
<keyword evidence="3 8" id="KW-0540">Nuclease</keyword>
<evidence type="ECO:0000256" key="2">
    <source>
        <dbReference type="ARBA" id="ARBA00022649"/>
    </source>
</evidence>
<dbReference type="InterPro" id="IPR029060">
    <property type="entry name" value="PIN-like_dom_sf"/>
</dbReference>
<dbReference type="Pfam" id="PF01850">
    <property type="entry name" value="PIN"/>
    <property type="match status" value="1"/>
</dbReference>
<sequence>MIVLDTNVISELQGRAHSERILNWLDAYDVEMLFLTTISVGEMRYGLELLDDGRRKTALISDFNRIESEFAGRILGFSLSAANRYGLLAATRRKVGRPVETKDAMIAAICLSTGATLATRNTRDFEGLDLKLVNPFEDG</sequence>
<dbReference type="InterPro" id="IPR022907">
    <property type="entry name" value="VapC_family"/>
</dbReference>